<keyword evidence="6" id="KW-0548">Nucleotidyltransferase</keyword>
<dbReference type="InterPro" id="IPR050469">
    <property type="entry name" value="Diguanylate_Cyclase"/>
</dbReference>
<dbReference type="SMART" id="SM00448">
    <property type="entry name" value="REC"/>
    <property type="match status" value="2"/>
</dbReference>
<feature type="domain" description="GGDEF" evidence="5">
    <location>
        <begin position="428"/>
        <end position="562"/>
    </location>
</feature>
<organism evidence="6 7">
    <name type="scientific">Glaciecola petra</name>
    <dbReference type="NCBI Taxonomy" id="3075602"/>
    <lineage>
        <taxon>Bacteria</taxon>
        <taxon>Pseudomonadati</taxon>
        <taxon>Pseudomonadota</taxon>
        <taxon>Gammaproteobacteria</taxon>
        <taxon>Alteromonadales</taxon>
        <taxon>Alteromonadaceae</taxon>
        <taxon>Glaciecola</taxon>
    </lineage>
</organism>
<reference evidence="6 7" key="1">
    <citation type="submission" date="2023-09" db="EMBL/GenBank/DDBJ databases">
        <authorList>
            <person name="Rey-Velasco X."/>
        </authorList>
    </citation>
    <scope>NUCLEOTIDE SEQUENCE [LARGE SCALE GENOMIC DNA]</scope>
    <source>
        <strain evidence="6 7">P117</strain>
    </source>
</reference>
<dbReference type="InterPro" id="IPR000160">
    <property type="entry name" value="GGDEF_dom"/>
</dbReference>
<evidence type="ECO:0000259" key="5">
    <source>
        <dbReference type="PROSITE" id="PS50887"/>
    </source>
</evidence>
<dbReference type="EMBL" id="JAVRHX010000002">
    <property type="protein sequence ID" value="MDT0595223.1"/>
    <property type="molecule type" value="Genomic_DNA"/>
</dbReference>
<dbReference type="PROSITE" id="PS50110">
    <property type="entry name" value="RESPONSE_REGULATORY"/>
    <property type="match status" value="2"/>
</dbReference>
<keyword evidence="7" id="KW-1185">Reference proteome</keyword>
<dbReference type="RefSeq" id="WP_311368737.1">
    <property type="nucleotide sequence ID" value="NZ_JAVRHX010000002.1"/>
</dbReference>
<proteinExistence type="predicted"/>
<dbReference type="Pfam" id="PF00990">
    <property type="entry name" value="GGDEF"/>
    <property type="match status" value="1"/>
</dbReference>
<dbReference type="Gene3D" id="3.40.50.2300">
    <property type="match status" value="2"/>
</dbReference>
<dbReference type="SMART" id="SM00267">
    <property type="entry name" value="GGDEF"/>
    <property type="match status" value="1"/>
</dbReference>
<dbReference type="SUPFAM" id="SSF52172">
    <property type="entry name" value="CheY-like"/>
    <property type="match status" value="2"/>
</dbReference>
<accession>A0ABU2ZT62</accession>
<evidence type="ECO:0000256" key="1">
    <source>
        <dbReference type="ARBA" id="ARBA00012528"/>
    </source>
</evidence>
<dbReference type="InterPro" id="IPR043128">
    <property type="entry name" value="Rev_trsase/Diguanyl_cyclase"/>
</dbReference>
<comment type="catalytic activity">
    <reaction evidence="2">
        <text>2 GTP = 3',3'-c-di-GMP + 2 diphosphate</text>
        <dbReference type="Rhea" id="RHEA:24898"/>
        <dbReference type="ChEBI" id="CHEBI:33019"/>
        <dbReference type="ChEBI" id="CHEBI:37565"/>
        <dbReference type="ChEBI" id="CHEBI:58805"/>
        <dbReference type="EC" id="2.7.7.65"/>
    </reaction>
</comment>
<dbReference type="Gene3D" id="3.30.70.270">
    <property type="match status" value="1"/>
</dbReference>
<dbReference type="InterPro" id="IPR001789">
    <property type="entry name" value="Sig_transdc_resp-reg_receiver"/>
</dbReference>
<dbReference type="PROSITE" id="PS50887">
    <property type="entry name" value="GGDEF"/>
    <property type="match status" value="1"/>
</dbReference>
<dbReference type="GO" id="GO:0052621">
    <property type="term" value="F:diguanylate cyclase activity"/>
    <property type="evidence" value="ECO:0007669"/>
    <property type="project" value="UniProtKB-EC"/>
</dbReference>
<dbReference type="PANTHER" id="PTHR45138:SF9">
    <property type="entry name" value="DIGUANYLATE CYCLASE DGCM-RELATED"/>
    <property type="match status" value="1"/>
</dbReference>
<feature type="domain" description="Response regulatory" evidence="4">
    <location>
        <begin position="148"/>
        <end position="263"/>
    </location>
</feature>
<evidence type="ECO:0000256" key="2">
    <source>
        <dbReference type="ARBA" id="ARBA00034247"/>
    </source>
</evidence>
<dbReference type="CDD" id="cd01949">
    <property type="entry name" value="GGDEF"/>
    <property type="match status" value="1"/>
</dbReference>
<feature type="domain" description="Response regulatory" evidence="4">
    <location>
        <begin position="272"/>
        <end position="388"/>
    </location>
</feature>
<dbReference type="CDD" id="cd00156">
    <property type="entry name" value="REC"/>
    <property type="match status" value="2"/>
</dbReference>
<dbReference type="NCBIfam" id="TIGR00254">
    <property type="entry name" value="GGDEF"/>
    <property type="match status" value="1"/>
</dbReference>
<dbReference type="Proteomes" id="UP001253545">
    <property type="component" value="Unassembled WGS sequence"/>
</dbReference>
<keyword evidence="3" id="KW-0597">Phosphoprotein</keyword>
<protein>
    <recommendedName>
        <fullName evidence="1">diguanylate cyclase</fullName>
        <ecNumber evidence="1">2.7.7.65</ecNumber>
    </recommendedName>
</protein>
<comment type="caution">
    <text evidence="6">The sequence shown here is derived from an EMBL/GenBank/DDBJ whole genome shotgun (WGS) entry which is preliminary data.</text>
</comment>
<sequence>MAIPNTDDLSSKYSQLLSRLTRAWAVCRRDELASLDNFIASCDALYTFSKAHDFSALNSLLSKVLTVCNSIKQTNRNDKNAAKEIEWLLNQLLRSSSDNVSPFIKSANALKYTNDKASGTLDEQVEPEVLVDDAELISSRNLSRQKTNIVVIDDQVSIGKALTMTLEDFSLNAQFFESIEAFKEVMKDIAVDLVLLDIMMPNVTQEQVFEFANELVKKDIKVISCSATFTLETRLLAVRAEVSDYIVKPINTYVLVEKISRVLEWQKRAKFNVVIVDDQQTMGEFYKTMLEQAGCNVKFFKSAALLFNSLEDLSPDIFLLDMNMPDVNGVEIAKMLRQEQKFEFVPIIFITAEENKEEHLLALEAGADDIITKSLPIQQITRQINHRLMRASELKAFVATDQLTGVLNHGQIVETANQTIRLSNRRKTSTAIAVIDVDRFKLVNDHYGHLMGDKVLCVLGQLLSASVRETDHVGRYGGEEFVIVFVDCELDHAARKVQYIKDTFNRMKFNSEGTKEQFSVSFSAGVVDLLAFDNIQEAIGSADKALYKAKEQGRNKVIKYRLK</sequence>
<dbReference type="SUPFAM" id="SSF55073">
    <property type="entry name" value="Nucleotide cyclase"/>
    <property type="match status" value="1"/>
</dbReference>
<name>A0ABU2ZT62_9ALTE</name>
<gene>
    <name evidence="6" type="ORF">RM552_10235</name>
</gene>
<evidence type="ECO:0000256" key="3">
    <source>
        <dbReference type="PROSITE-ProRule" id="PRU00169"/>
    </source>
</evidence>
<feature type="modified residue" description="4-aspartylphosphate" evidence="3">
    <location>
        <position position="197"/>
    </location>
</feature>
<dbReference type="Pfam" id="PF00072">
    <property type="entry name" value="Response_reg"/>
    <property type="match status" value="2"/>
</dbReference>
<evidence type="ECO:0000313" key="6">
    <source>
        <dbReference type="EMBL" id="MDT0595223.1"/>
    </source>
</evidence>
<dbReference type="PANTHER" id="PTHR45138">
    <property type="entry name" value="REGULATORY COMPONENTS OF SENSORY TRANSDUCTION SYSTEM"/>
    <property type="match status" value="1"/>
</dbReference>
<feature type="modified residue" description="4-aspartylphosphate" evidence="3">
    <location>
        <position position="321"/>
    </location>
</feature>
<keyword evidence="6" id="KW-0808">Transferase</keyword>
<evidence type="ECO:0000313" key="7">
    <source>
        <dbReference type="Proteomes" id="UP001253545"/>
    </source>
</evidence>
<dbReference type="InterPro" id="IPR029787">
    <property type="entry name" value="Nucleotide_cyclase"/>
</dbReference>
<dbReference type="InterPro" id="IPR011006">
    <property type="entry name" value="CheY-like_superfamily"/>
</dbReference>
<evidence type="ECO:0000259" key="4">
    <source>
        <dbReference type="PROSITE" id="PS50110"/>
    </source>
</evidence>
<dbReference type="EC" id="2.7.7.65" evidence="1"/>